<feature type="domain" description="Sodium/calcium exchanger membrane region" evidence="6">
    <location>
        <begin position="170"/>
        <end position="309"/>
    </location>
</feature>
<feature type="transmembrane region" description="Helical" evidence="5">
    <location>
        <begin position="267"/>
        <end position="285"/>
    </location>
</feature>
<feature type="transmembrane region" description="Helical" evidence="5">
    <location>
        <begin position="71"/>
        <end position="93"/>
    </location>
</feature>
<feature type="transmembrane region" description="Helical" evidence="5">
    <location>
        <begin position="238"/>
        <end position="261"/>
    </location>
</feature>
<evidence type="ECO:0000313" key="8">
    <source>
        <dbReference type="Proteomes" id="UP000228495"/>
    </source>
</evidence>
<evidence type="ECO:0000313" key="7">
    <source>
        <dbReference type="EMBL" id="PIP56542.1"/>
    </source>
</evidence>
<keyword evidence="4 5" id="KW-0472">Membrane</keyword>
<dbReference type="Gene3D" id="1.20.1420.30">
    <property type="entry name" value="NCX, central ion-binding region"/>
    <property type="match status" value="1"/>
</dbReference>
<dbReference type="InterPro" id="IPR044880">
    <property type="entry name" value="NCX_ion-bd_dom_sf"/>
</dbReference>
<dbReference type="GO" id="GO:0005262">
    <property type="term" value="F:calcium channel activity"/>
    <property type="evidence" value="ECO:0007669"/>
    <property type="project" value="TreeGrafter"/>
</dbReference>
<feature type="transmembrane region" description="Helical" evidence="5">
    <location>
        <begin position="6"/>
        <end position="26"/>
    </location>
</feature>
<evidence type="ECO:0000256" key="5">
    <source>
        <dbReference type="SAM" id="Phobius"/>
    </source>
</evidence>
<dbReference type="EMBL" id="PCSU01000039">
    <property type="protein sequence ID" value="PIP56542.1"/>
    <property type="molecule type" value="Genomic_DNA"/>
</dbReference>
<feature type="domain" description="Sodium/calcium exchanger membrane region" evidence="6">
    <location>
        <begin position="8"/>
        <end position="147"/>
    </location>
</feature>
<keyword evidence="3 5" id="KW-1133">Transmembrane helix</keyword>
<reference evidence="7 8" key="1">
    <citation type="submission" date="2017-09" db="EMBL/GenBank/DDBJ databases">
        <title>Depth-based differentiation of microbial function through sediment-hosted aquifers and enrichment of novel symbionts in the deep terrestrial subsurface.</title>
        <authorList>
            <person name="Probst A.J."/>
            <person name="Ladd B."/>
            <person name="Jarett J.K."/>
            <person name="Geller-Mcgrath D.E."/>
            <person name="Sieber C.M."/>
            <person name="Emerson J.B."/>
            <person name="Anantharaman K."/>
            <person name="Thomas B.C."/>
            <person name="Malmstrom R."/>
            <person name="Stieglmeier M."/>
            <person name="Klingl A."/>
            <person name="Woyke T."/>
            <person name="Ryan C.M."/>
            <person name="Banfield J.F."/>
        </authorList>
    </citation>
    <scope>NUCLEOTIDE SEQUENCE [LARGE SCALE GENOMIC DNA]</scope>
    <source>
        <strain evidence="7">CG22_combo_CG10-13_8_21_14_all_39_12</strain>
    </source>
</reference>
<feature type="transmembrane region" description="Helical" evidence="5">
    <location>
        <begin position="297"/>
        <end position="316"/>
    </location>
</feature>
<evidence type="ECO:0000259" key="6">
    <source>
        <dbReference type="Pfam" id="PF01699"/>
    </source>
</evidence>
<comment type="subcellular location">
    <subcellularLocation>
        <location evidence="1">Membrane</location>
        <topology evidence="1">Multi-pass membrane protein</topology>
    </subcellularLocation>
</comment>
<feature type="transmembrane region" description="Helical" evidence="5">
    <location>
        <begin position="200"/>
        <end position="226"/>
    </location>
</feature>
<gene>
    <name evidence="7" type="ORF">COX05_02410</name>
</gene>
<feature type="transmembrane region" description="Helical" evidence="5">
    <location>
        <begin position="166"/>
        <end position="188"/>
    </location>
</feature>
<feature type="transmembrane region" description="Helical" evidence="5">
    <location>
        <begin position="38"/>
        <end position="65"/>
    </location>
</feature>
<dbReference type="Pfam" id="PF01699">
    <property type="entry name" value="Na_Ca_ex"/>
    <property type="match status" value="2"/>
</dbReference>
<feature type="transmembrane region" description="Helical" evidence="5">
    <location>
        <begin position="105"/>
        <end position="122"/>
    </location>
</feature>
<comment type="caution">
    <text evidence="7">The sequence shown here is derived from an EMBL/GenBank/DDBJ whole genome shotgun (WGS) entry which is preliminary data.</text>
</comment>
<dbReference type="GO" id="GO:0005886">
    <property type="term" value="C:plasma membrane"/>
    <property type="evidence" value="ECO:0007669"/>
    <property type="project" value="TreeGrafter"/>
</dbReference>
<keyword evidence="2 5" id="KW-0812">Transmembrane</keyword>
<evidence type="ECO:0000256" key="3">
    <source>
        <dbReference type="ARBA" id="ARBA00022989"/>
    </source>
</evidence>
<dbReference type="InterPro" id="IPR004837">
    <property type="entry name" value="NaCa_Exmemb"/>
</dbReference>
<accession>A0A2H0BFT9</accession>
<protein>
    <recommendedName>
        <fullName evidence="6">Sodium/calcium exchanger membrane region domain-containing protein</fullName>
    </recommendedName>
</protein>
<dbReference type="PANTHER" id="PTHR10846:SF8">
    <property type="entry name" value="INNER MEMBRANE PROTEIN YRBG"/>
    <property type="match status" value="1"/>
</dbReference>
<dbReference type="GO" id="GO:0006874">
    <property type="term" value="P:intracellular calcium ion homeostasis"/>
    <property type="evidence" value="ECO:0007669"/>
    <property type="project" value="TreeGrafter"/>
</dbReference>
<feature type="transmembrane region" description="Helical" evidence="5">
    <location>
        <begin position="128"/>
        <end position="145"/>
    </location>
</feature>
<dbReference type="GO" id="GO:0008273">
    <property type="term" value="F:calcium, potassium:sodium antiporter activity"/>
    <property type="evidence" value="ECO:0007669"/>
    <property type="project" value="TreeGrafter"/>
</dbReference>
<dbReference type="InterPro" id="IPR004481">
    <property type="entry name" value="K/Na/Ca-exchanger"/>
</dbReference>
<dbReference type="Proteomes" id="UP000228495">
    <property type="component" value="Unassembled WGS sequence"/>
</dbReference>
<proteinExistence type="predicted"/>
<name>A0A2H0BFT9_UNCKA</name>
<dbReference type="PANTHER" id="PTHR10846">
    <property type="entry name" value="SODIUM/POTASSIUM/CALCIUM EXCHANGER"/>
    <property type="match status" value="1"/>
</dbReference>
<sequence>MDSLAIQLLILIVASYILVRAASRLVTSISVIGGYFKLSEFVVAFVLMGIVTSLPEIAVAVSSAISNNPALALGTAIGSNLTNLTLIIGIPVLIGGGLEVRSIIARKDAVFMAIFAIIPLILVSDGKIGMIDGIILLLFYGFYLYRLFTQKSHFSQFTNHFTKKDAFAQLGVFVYYIALLFAASYVIVTTSEIIATNLEVPIILIGLIILSIGTSLPELAHGLISVKTKHSGQILGDILGSVVANSTLIIAIAAIIKPIVIVNLQPLVIPSIFLIITLLMFLLFVYSDKRLEIKEVLFLMAIYFLYILTELGMQIVDKTVN</sequence>
<evidence type="ECO:0000256" key="1">
    <source>
        <dbReference type="ARBA" id="ARBA00004141"/>
    </source>
</evidence>
<dbReference type="AlphaFoldDB" id="A0A2H0BFT9"/>
<evidence type="ECO:0000256" key="2">
    <source>
        <dbReference type="ARBA" id="ARBA00022692"/>
    </source>
</evidence>
<evidence type="ECO:0000256" key="4">
    <source>
        <dbReference type="ARBA" id="ARBA00023136"/>
    </source>
</evidence>
<organism evidence="7 8">
    <name type="scientific">candidate division WWE3 bacterium CG22_combo_CG10-13_8_21_14_all_39_12</name>
    <dbReference type="NCBI Taxonomy" id="1975094"/>
    <lineage>
        <taxon>Bacteria</taxon>
        <taxon>Katanobacteria</taxon>
    </lineage>
</organism>